<sequence length="157" mass="16819">MRIRYHEHTCWSSSLLAQSKPACTEARVRRKRVIVTLDGVEGAHMREGGCPLSHELLGAPHVEQPEGAIAVQNAVLGRGATAQKRLKHHAQHLLSSAAATPLNHDVRVAAHVPTSIGHAQLLPDSSRQMGVAILGNSRCSAKLLVISTMRAAVVSEI</sequence>
<evidence type="ECO:0000313" key="2">
    <source>
        <dbReference type="Proteomes" id="UP000886520"/>
    </source>
</evidence>
<reference evidence="1" key="1">
    <citation type="submission" date="2021-01" db="EMBL/GenBank/DDBJ databases">
        <title>Adiantum capillus-veneris genome.</title>
        <authorList>
            <person name="Fang Y."/>
            <person name="Liao Q."/>
        </authorList>
    </citation>
    <scope>NUCLEOTIDE SEQUENCE</scope>
    <source>
        <strain evidence="1">H3</strain>
        <tissue evidence="1">Leaf</tissue>
    </source>
</reference>
<evidence type="ECO:0000313" key="1">
    <source>
        <dbReference type="EMBL" id="KAI5070912.1"/>
    </source>
</evidence>
<dbReference type="EMBL" id="JABFUD020000013">
    <property type="protein sequence ID" value="KAI5070912.1"/>
    <property type="molecule type" value="Genomic_DNA"/>
</dbReference>
<proteinExistence type="predicted"/>
<dbReference type="Proteomes" id="UP000886520">
    <property type="component" value="Chromosome 13"/>
</dbReference>
<organism evidence="1 2">
    <name type="scientific">Adiantum capillus-veneris</name>
    <name type="common">Maidenhair fern</name>
    <dbReference type="NCBI Taxonomy" id="13818"/>
    <lineage>
        <taxon>Eukaryota</taxon>
        <taxon>Viridiplantae</taxon>
        <taxon>Streptophyta</taxon>
        <taxon>Embryophyta</taxon>
        <taxon>Tracheophyta</taxon>
        <taxon>Polypodiopsida</taxon>
        <taxon>Polypodiidae</taxon>
        <taxon>Polypodiales</taxon>
        <taxon>Pteridineae</taxon>
        <taxon>Pteridaceae</taxon>
        <taxon>Vittarioideae</taxon>
        <taxon>Adiantum</taxon>
    </lineage>
</organism>
<comment type="caution">
    <text evidence="1">The sequence shown here is derived from an EMBL/GenBank/DDBJ whole genome shotgun (WGS) entry which is preliminary data.</text>
</comment>
<dbReference type="AlphaFoldDB" id="A0A9D4ZEA1"/>
<keyword evidence="2" id="KW-1185">Reference proteome</keyword>
<name>A0A9D4ZEA1_ADICA</name>
<protein>
    <submittedName>
        <fullName evidence="1">Uncharacterized protein</fullName>
    </submittedName>
</protein>
<gene>
    <name evidence="1" type="ORF">GOP47_0013163</name>
</gene>
<accession>A0A9D4ZEA1</accession>